<keyword evidence="2" id="KW-0472">Membrane</keyword>
<reference evidence="4" key="1">
    <citation type="submission" date="2013-03" db="EMBL/GenBank/DDBJ databases">
        <title>The Genome Sequence of Anopheles dirus WRAIR2.</title>
        <authorList>
            <consortium name="The Broad Institute Genomics Platform"/>
            <person name="Neafsey D.E."/>
            <person name="Walton C."/>
            <person name="Walker B."/>
            <person name="Young S.K."/>
            <person name="Zeng Q."/>
            <person name="Gargeya S."/>
            <person name="Fitzgerald M."/>
            <person name="Haas B."/>
            <person name="Abouelleil A."/>
            <person name="Allen A.W."/>
            <person name="Alvarado L."/>
            <person name="Arachchi H.M."/>
            <person name="Berlin A.M."/>
            <person name="Chapman S.B."/>
            <person name="Gainer-Dewar J."/>
            <person name="Goldberg J."/>
            <person name="Griggs A."/>
            <person name="Gujja S."/>
            <person name="Hansen M."/>
            <person name="Howarth C."/>
            <person name="Imamovic A."/>
            <person name="Ireland A."/>
            <person name="Larimer J."/>
            <person name="McCowan C."/>
            <person name="Murphy C."/>
            <person name="Pearson M."/>
            <person name="Poon T.W."/>
            <person name="Priest M."/>
            <person name="Roberts A."/>
            <person name="Saif S."/>
            <person name="Shea T."/>
            <person name="Sisk P."/>
            <person name="Sykes S."/>
            <person name="Wortman J."/>
            <person name="Nusbaum C."/>
            <person name="Birren B."/>
        </authorList>
    </citation>
    <scope>NUCLEOTIDE SEQUENCE [LARGE SCALE GENOMIC DNA]</scope>
    <source>
        <strain evidence="4">WRAIR2</strain>
    </source>
</reference>
<dbReference type="VEuPathDB" id="VectorBase:ADIR014512"/>
<evidence type="ECO:0000313" key="4">
    <source>
        <dbReference type="Proteomes" id="UP000075884"/>
    </source>
</evidence>
<keyword evidence="4" id="KW-1185">Reference proteome</keyword>
<feature type="region of interest" description="Disordered" evidence="1">
    <location>
        <begin position="258"/>
        <end position="288"/>
    </location>
</feature>
<feature type="transmembrane region" description="Helical" evidence="2">
    <location>
        <begin position="99"/>
        <end position="124"/>
    </location>
</feature>
<accession>A0A182NXD1</accession>
<protein>
    <submittedName>
        <fullName evidence="3">Uncharacterized protein</fullName>
    </submittedName>
</protein>
<evidence type="ECO:0000256" key="1">
    <source>
        <dbReference type="SAM" id="MobiDB-lite"/>
    </source>
</evidence>
<feature type="compositionally biased region" description="Basic and acidic residues" evidence="1">
    <location>
        <begin position="258"/>
        <end position="270"/>
    </location>
</feature>
<sequence length="288" mass="33086">MSKKPTSTIKIRKRKKHTCVCVGLIHKNIFPVRSGSGRLFSTTRFVSFVAIFYLSAPRSWPPCWSNQLDPRWPFGGFSGFERACSSGYPAVPRVLRWEWFLIAIFNFLLVCVAMFLVCVCFLLLSNRRMETQNTQNTCHRRNKFGLASNRVDRWSTEPLVVVRFNLNFFLSHPIPGRLKVIQIGIPSFRTNRSGRKKHNSDDMHNQGANGGENAPRCDRSNDGGTMILRMISKSYFNALRRTRHVTLIATDEVHANDATRRDATKREVSCKHNKSKPLKIKPPDEKKF</sequence>
<evidence type="ECO:0000256" key="2">
    <source>
        <dbReference type="SAM" id="Phobius"/>
    </source>
</evidence>
<reference evidence="3" key="2">
    <citation type="submission" date="2020-05" db="UniProtKB">
        <authorList>
            <consortium name="EnsemblMetazoa"/>
        </authorList>
    </citation>
    <scope>IDENTIFICATION</scope>
    <source>
        <strain evidence="3">WRAIR2</strain>
    </source>
</reference>
<keyword evidence="2" id="KW-0812">Transmembrane</keyword>
<proteinExistence type="predicted"/>
<dbReference type="Proteomes" id="UP000075884">
    <property type="component" value="Unassembled WGS sequence"/>
</dbReference>
<organism evidence="3 4">
    <name type="scientific">Anopheles dirus</name>
    <dbReference type="NCBI Taxonomy" id="7168"/>
    <lineage>
        <taxon>Eukaryota</taxon>
        <taxon>Metazoa</taxon>
        <taxon>Ecdysozoa</taxon>
        <taxon>Arthropoda</taxon>
        <taxon>Hexapoda</taxon>
        <taxon>Insecta</taxon>
        <taxon>Pterygota</taxon>
        <taxon>Neoptera</taxon>
        <taxon>Endopterygota</taxon>
        <taxon>Diptera</taxon>
        <taxon>Nematocera</taxon>
        <taxon>Culicoidea</taxon>
        <taxon>Culicidae</taxon>
        <taxon>Anophelinae</taxon>
        <taxon>Anopheles</taxon>
    </lineage>
</organism>
<dbReference type="AlphaFoldDB" id="A0A182NXD1"/>
<dbReference type="EnsemblMetazoa" id="ADIR014512-RA">
    <property type="protein sequence ID" value="ADIR014512-PA"/>
    <property type="gene ID" value="ADIR014512"/>
</dbReference>
<evidence type="ECO:0000313" key="3">
    <source>
        <dbReference type="EnsemblMetazoa" id="ADIR014512-PA"/>
    </source>
</evidence>
<feature type="region of interest" description="Disordered" evidence="1">
    <location>
        <begin position="191"/>
        <end position="221"/>
    </location>
</feature>
<keyword evidence="2" id="KW-1133">Transmembrane helix</keyword>
<name>A0A182NXD1_9DIPT</name>